<dbReference type="InterPro" id="IPR017476">
    <property type="entry name" value="UDP-Glc/GDP-Man"/>
</dbReference>
<evidence type="ECO:0000256" key="9">
    <source>
        <dbReference type="PIRSR" id="PIRSR500134-2"/>
    </source>
</evidence>
<dbReference type="EC" id="1.1.1.22" evidence="3 7"/>
<evidence type="ECO:0000313" key="14">
    <source>
        <dbReference type="Proteomes" id="UP000228750"/>
    </source>
</evidence>
<feature type="binding site" evidence="9">
    <location>
        <begin position="165"/>
        <end position="168"/>
    </location>
    <ligand>
        <name>substrate</name>
    </ligand>
</feature>
<accession>A0A2M7V382</accession>
<reference evidence="14" key="1">
    <citation type="submission" date="2017-09" db="EMBL/GenBank/DDBJ databases">
        <title>Depth-based differentiation of microbial function through sediment-hosted aquifers and enrichment of novel symbionts in the deep terrestrial subsurface.</title>
        <authorList>
            <person name="Probst A.J."/>
            <person name="Ladd B."/>
            <person name="Jarett J.K."/>
            <person name="Geller-Mcgrath D.E."/>
            <person name="Sieber C.M.K."/>
            <person name="Emerson J.B."/>
            <person name="Anantharaman K."/>
            <person name="Thomas B.C."/>
            <person name="Malmstrom R."/>
            <person name="Stieglmeier M."/>
            <person name="Klingl A."/>
            <person name="Woyke T."/>
            <person name="Ryan C.M."/>
            <person name="Banfield J.F."/>
        </authorList>
    </citation>
    <scope>NUCLEOTIDE SEQUENCE [LARGE SCALE GENOMIC DNA]</scope>
</reference>
<feature type="binding site" evidence="9">
    <location>
        <position position="276"/>
    </location>
    <ligand>
        <name>substrate</name>
    </ligand>
</feature>
<dbReference type="GO" id="GO:0003979">
    <property type="term" value="F:UDP-glucose 6-dehydrogenase activity"/>
    <property type="evidence" value="ECO:0007669"/>
    <property type="project" value="UniProtKB-EC"/>
</dbReference>
<feature type="binding site" evidence="9">
    <location>
        <position position="221"/>
    </location>
    <ligand>
        <name>substrate</name>
    </ligand>
</feature>
<dbReference type="PIRSF" id="PIRSF000124">
    <property type="entry name" value="UDPglc_GDPman_dh"/>
    <property type="match status" value="1"/>
</dbReference>
<protein>
    <recommendedName>
        <fullName evidence="3 7">UDP-glucose 6-dehydrogenase</fullName>
        <ecNumber evidence="3 7">1.1.1.22</ecNumber>
    </recommendedName>
</protein>
<feature type="binding site" evidence="10">
    <location>
        <position position="92"/>
    </location>
    <ligand>
        <name>NAD(+)</name>
        <dbReference type="ChEBI" id="CHEBI:57540"/>
    </ligand>
</feature>
<evidence type="ECO:0000256" key="3">
    <source>
        <dbReference type="ARBA" id="ARBA00012954"/>
    </source>
</evidence>
<name>A0A2M7V382_9BACT</name>
<evidence type="ECO:0000256" key="2">
    <source>
        <dbReference type="ARBA" id="ARBA00006601"/>
    </source>
</evidence>
<sequence length="461" mass="51002">MNVLYIGAGFVGVCSAAVAADGGHTALVVDIDEKKVQAFASGDKKRIDDCLSEKGLTDLLITHADRIRFTTSYDDVDVFLDTCDLIFICLPTPEVAETGESDLSYYYAGVEKIALSLALRNNSAQTQYIVIVNKSTVPIDMADETQRVLDSHGVTHVGVVSNPEFLVEGKAIEGSLHPDRIVIGAWTETDFSLLRIFYTRFVDVSETQYIEVNPKEAAAGKLLANYYLFAKLAVCFDVIGRTSESFADIQFESLKKIISSDARIGSWGFHDSLYAGGSCLIKDTRSLAYQLHAVGQDVSLLQETYLANNRQLDLFLARATTEAGIVWKGKKIALLGTAFKRDTNDVRNSPSFHIVEVCQEQQVSQIHIYDPSAMSTFQQRVLPSDQIQYVDSAEMAVNQADIIIIATDWPSFRDISTIVMKQEKKPLIMDGRRLLQEDYAVLRQHGCDIIAVGSPFLPKQV</sequence>
<evidence type="ECO:0000259" key="12">
    <source>
        <dbReference type="SMART" id="SM00984"/>
    </source>
</evidence>
<dbReference type="InterPro" id="IPR008927">
    <property type="entry name" value="6-PGluconate_DH-like_C_sf"/>
</dbReference>
<dbReference type="Pfam" id="PF00984">
    <property type="entry name" value="UDPG_MGDP_dh"/>
    <property type="match status" value="1"/>
</dbReference>
<keyword evidence="11" id="KW-0732">Signal</keyword>
<dbReference type="UniPathway" id="UPA00038">
    <property type="reaction ID" value="UER00491"/>
</dbReference>
<feature type="binding site" evidence="10">
    <location>
        <position position="35"/>
    </location>
    <ligand>
        <name>NAD(+)</name>
        <dbReference type="ChEBI" id="CHEBI:57540"/>
    </ligand>
</feature>
<dbReference type="InterPro" id="IPR014026">
    <property type="entry name" value="UDP-Glc/GDP-Man_DH_dimer"/>
</dbReference>
<dbReference type="PANTHER" id="PTHR43750">
    <property type="entry name" value="UDP-GLUCOSE 6-DEHYDROGENASE TUAD"/>
    <property type="match status" value="1"/>
</dbReference>
<comment type="caution">
    <text evidence="13">The sequence shown here is derived from an EMBL/GenBank/DDBJ whole genome shotgun (WGS) entry which is preliminary data.</text>
</comment>
<dbReference type="Gene3D" id="3.40.50.720">
    <property type="entry name" value="NAD(P)-binding Rossmann-like Domain"/>
    <property type="match status" value="2"/>
</dbReference>
<dbReference type="AlphaFoldDB" id="A0A2M7V382"/>
<comment type="catalytic activity">
    <reaction evidence="6 7">
        <text>UDP-alpha-D-glucose + 2 NAD(+) + H2O = UDP-alpha-D-glucuronate + 2 NADH + 3 H(+)</text>
        <dbReference type="Rhea" id="RHEA:23596"/>
        <dbReference type="ChEBI" id="CHEBI:15377"/>
        <dbReference type="ChEBI" id="CHEBI:15378"/>
        <dbReference type="ChEBI" id="CHEBI:57540"/>
        <dbReference type="ChEBI" id="CHEBI:57945"/>
        <dbReference type="ChEBI" id="CHEBI:58052"/>
        <dbReference type="ChEBI" id="CHEBI:58885"/>
        <dbReference type="EC" id="1.1.1.22"/>
    </reaction>
</comment>
<feature type="chain" id="PRO_5014948062" description="UDP-glucose 6-dehydrogenase" evidence="11">
    <location>
        <begin position="20"/>
        <end position="461"/>
    </location>
</feature>
<keyword evidence="5 7" id="KW-0520">NAD</keyword>
<evidence type="ECO:0000256" key="6">
    <source>
        <dbReference type="ARBA" id="ARBA00047473"/>
    </source>
</evidence>
<organism evidence="13 14">
    <name type="scientific">Candidatus Magasanikbacteria bacterium CG_4_10_14_0_2_um_filter_41_10</name>
    <dbReference type="NCBI Taxonomy" id="1974638"/>
    <lineage>
        <taxon>Bacteria</taxon>
        <taxon>Candidatus Magasanikiibacteriota</taxon>
    </lineage>
</organism>
<dbReference type="GO" id="GO:0006065">
    <property type="term" value="P:UDP-glucuronate biosynthetic process"/>
    <property type="evidence" value="ECO:0007669"/>
    <property type="project" value="UniProtKB-UniPathway"/>
</dbReference>
<keyword evidence="4 7" id="KW-0560">Oxidoreductase</keyword>
<dbReference type="NCBIfam" id="TIGR03026">
    <property type="entry name" value="NDP-sugDHase"/>
    <property type="match status" value="1"/>
</dbReference>
<dbReference type="InterPro" id="IPR036220">
    <property type="entry name" value="UDP-Glc/GDP-Man_DH_C_sf"/>
</dbReference>
<dbReference type="GO" id="GO:0000271">
    <property type="term" value="P:polysaccharide biosynthetic process"/>
    <property type="evidence" value="ECO:0007669"/>
    <property type="project" value="InterPro"/>
</dbReference>
<dbReference type="InterPro" id="IPR001732">
    <property type="entry name" value="UDP-Glc/GDP-Man_DH_N"/>
</dbReference>
<evidence type="ECO:0000256" key="7">
    <source>
        <dbReference type="PIRNR" id="PIRNR000124"/>
    </source>
</evidence>
<feature type="binding site" evidence="10">
    <location>
        <position position="347"/>
    </location>
    <ligand>
        <name>NAD(+)</name>
        <dbReference type="ChEBI" id="CHEBI:57540"/>
    </ligand>
</feature>
<evidence type="ECO:0000256" key="11">
    <source>
        <dbReference type="SAM" id="SignalP"/>
    </source>
</evidence>
<comment type="pathway">
    <text evidence="1">Nucleotide-sugar biosynthesis; UDP-alpha-D-glucuronate biosynthesis; UDP-alpha-D-glucuronate from UDP-alpha-D-glucose: step 1/1.</text>
</comment>
<dbReference type="InterPro" id="IPR014027">
    <property type="entry name" value="UDP-Glc/GDP-Man_DH_C"/>
</dbReference>
<dbReference type="SUPFAM" id="SSF51735">
    <property type="entry name" value="NAD(P)-binding Rossmann-fold domains"/>
    <property type="match status" value="1"/>
</dbReference>
<feature type="binding site" evidence="10">
    <location>
        <position position="30"/>
    </location>
    <ligand>
        <name>NAD(+)</name>
        <dbReference type="ChEBI" id="CHEBI:57540"/>
    </ligand>
</feature>
<dbReference type="SUPFAM" id="SSF52413">
    <property type="entry name" value="UDP-glucose/GDP-mannose dehydrogenase C-terminal domain"/>
    <property type="match status" value="1"/>
</dbReference>
<feature type="domain" description="UDP-glucose/GDP-mannose dehydrogenase C-terminal" evidence="12">
    <location>
        <begin position="333"/>
        <end position="437"/>
    </location>
</feature>
<feature type="binding site" evidence="10">
    <location>
        <position position="168"/>
    </location>
    <ligand>
        <name>NAD(+)</name>
        <dbReference type="ChEBI" id="CHEBI:57540"/>
    </ligand>
</feature>
<evidence type="ECO:0000256" key="1">
    <source>
        <dbReference type="ARBA" id="ARBA00004701"/>
    </source>
</evidence>
<comment type="similarity">
    <text evidence="2 7">Belongs to the UDP-glucose/GDP-mannose dehydrogenase family.</text>
</comment>
<feature type="binding site" evidence="10">
    <location>
        <position position="282"/>
    </location>
    <ligand>
        <name>NAD(+)</name>
        <dbReference type="ChEBI" id="CHEBI:57540"/>
    </ligand>
</feature>
<dbReference type="InterPro" id="IPR036291">
    <property type="entry name" value="NAD(P)-bd_dom_sf"/>
</dbReference>
<feature type="signal peptide" evidence="11">
    <location>
        <begin position="1"/>
        <end position="19"/>
    </location>
</feature>
<dbReference type="PIRSF" id="PIRSF500134">
    <property type="entry name" value="UDPglc_DH_bac"/>
    <property type="match status" value="1"/>
</dbReference>
<evidence type="ECO:0000256" key="5">
    <source>
        <dbReference type="ARBA" id="ARBA00023027"/>
    </source>
</evidence>
<dbReference type="InterPro" id="IPR028357">
    <property type="entry name" value="UDPglc_DH_bac"/>
</dbReference>
<evidence type="ECO:0000256" key="8">
    <source>
        <dbReference type="PIRSR" id="PIRSR500134-1"/>
    </source>
</evidence>
<gene>
    <name evidence="13" type="ORF">COX82_03660</name>
</gene>
<dbReference type="Pfam" id="PF03720">
    <property type="entry name" value="UDPG_MGDP_dh_C"/>
    <property type="match status" value="1"/>
</dbReference>
<feature type="active site" description="Nucleophile" evidence="8">
    <location>
        <position position="279"/>
    </location>
</feature>
<evidence type="ECO:0000256" key="4">
    <source>
        <dbReference type="ARBA" id="ARBA00023002"/>
    </source>
</evidence>
<dbReference type="Proteomes" id="UP000228750">
    <property type="component" value="Unassembled WGS sequence"/>
</dbReference>
<dbReference type="Pfam" id="PF03721">
    <property type="entry name" value="UDPG_MGDP_dh_N"/>
    <property type="match status" value="1"/>
</dbReference>
<feature type="binding site" evidence="9">
    <location>
        <position position="340"/>
    </location>
    <ligand>
        <name>substrate</name>
    </ligand>
</feature>
<dbReference type="EMBL" id="PFPJ01000064">
    <property type="protein sequence ID" value="PIZ92936.1"/>
    <property type="molecule type" value="Genomic_DNA"/>
</dbReference>
<evidence type="ECO:0000313" key="13">
    <source>
        <dbReference type="EMBL" id="PIZ92936.1"/>
    </source>
</evidence>
<dbReference type="SMART" id="SM00984">
    <property type="entry name" value="UDPG_MGDP_dh_C"/>
    <property type="match status" value="1"/>
</dbReference>
<evidence type="ECO:0000256" key="10">
    <source>
        <dbReference type="PIRSR" id="PIRSR500134-3"/>
    </source>
</evidence>
<dbReference type="GO" id="GO:0051287">
    <property type="term" value="F:NAD binding"/>
    <property type="evidence" value="ECO:0007669"/>
    <property type="project" value="InterPro"/>
</dbReference>
<dbReference type="PANTHER" id="PTHR43750:SF3">
    <property type="entry name" value="UDP-GLUCOSE 6-DEHYDROGENASE TUAD"/>
    <property type="match status" value="1"/>
</dbReference>
<proteinExistence type="inferred from homology"/>
<dbReference type="SUPFAM" id="SSF48179">
    <property type="entry name" value="6-phosphogluconate dehydrogenase C-terminal domain-like"/>
    <property type="match status" value="1"/>
</dbReference>
<feature type="binding site" evidence="10">
    <location>
        <position position="136"/>
    </location>
    <ligand>
        <name>NAD(+)</name>
        <dbReference type="ChEBI" id="CHEBI:57540"/>
    </ligand>
</feature>